<dbReference type="GO" id="GO:0006412">
    <property type="term" value="P:translation"/>
    <property type="evidence" value="ECO:0007669"/>
    <property type="project" value="InterPro"/>
</dbReference>
<dbReference type="GO" id="GO:0003723">
    <property type="term" value="F:RNA binding"/>
    <property type="evidence" value="ECO:0007669"/>
    <property type="project" value="TreeGrafter"/>
</dbReference>
<dbReference type="GO" id="GO:0000462">
    <property type="term" value="P:maturation of SSU-rRNA from tricistronic rRNA transcript (SSU-rRNA, 5.8S rRNA, LSU-rRNA)"/>
    <property type="evidence" value="ECO:0007669"/>
    <property type="project" value="TreeGrafter"/>
</dbReference>
<dbReference type="Proteomes" id="UP001281410">
    <property type="component" value="Unassembled WGS sequence"/>
</dbReference>
<feature type="transmembrane region" description="Helical" evidence="2">
    <location>
        <begin position="68"/>
        <end position="87"/>
    </location>
</feature>
<evidence type="ECO:0000313" key="3">
    <source>
        <dbReference type="EMBL" id="KAK3210581.1"/>
    </source>
</evidence>
<comment type="similarity">
    <text evidence="1">Belongs to the universal ribosomal protein uS9 family.</text>
</comment>
<dbReference type="PANTHER" id="PTHR21569">
    <property type="entry name" value="RIBOSOMAL PROTEIN S9"/>
    <property type="match status" value="1"/>
</dbReference>
<dbReference type="InterPro" id="IPR000754">
    <property type="entry name" value="Ribosomal_uS9"/>
</dbReference>
<organism evidence="3 4">
    <name type="scientific">Dipteronia sinensis</name>
    <dbReference type="NCBI Taxonomy" id="43782"/>
    <lineage>
        <taxon>Eukaryota</taxon>
        <taxon>Viridiplantae</taxon>
        <taxon>Streptophyta</taxon>
        <taxon>Embryophyta</taxon>
        <taxon>Tracheophyta</taxon>
        <taxon>Spermatophyta</taxon>
        <taxon>Magnoliopsida</taxon>
        <taxon>eudicotyledons</taxon>
        <taxon>Gunneridae</taxon>
        <taxon>Pentapetalae</taxon>
        <taxon>rosids</taxon>
        <taxon>malvids</taxon>
        <taxon>Sapindales</taxon>
        <taxon>Sapindaceae</taxon>
        <taxon>Hippocastanoideae</taxon>
        <taxon>Acereae</taxon>
        <taxon>Dipteronia</taxon>
    </lineage>
</organism>
<gene>
    <name evidence="3" type="ORF">Dsin_015287</name>
</gene>
<keyword evidence="2" id="KW-0812">Transmembrane</keyword>
<dbReference type="GO" id="GO:0003735">
    <property type="term" value="F:structural constituent of ribosome"/>
    <property type="evidence" value="ECO:0007669"/>
    <property type="project" value="InterPro"/>
</dbReference>
<dbReference type="AlphaFoldDB" id="A0AAE0AAY8"/>
<feature type="transmembrane region" description="Helical" evidence="2">
    <location>
        <begin position="93"/>
        <end position="111"/>
    </location>
</feature>
<keyword evidence="2" id="KW-0472">Membrane</keyword>
<dbReference type="GO" id="GO:0022627">
    <property type="term" value="C:cytosolic small ribosomal subunit"/>
    <property type="evidence" value="ECO:0007669"/>
    <property type="project" value="TreeGrafter"/>
</dbReference>
<sequence length="121" mass="13882">MAAPVATPTPAGGTESVQCFGRKKTTVSVELVKPEILRFMAYKPILLLGRHRFAGIDMRIIVKGGHTSQIWTCVMPGLGSIFGFWFFHHHETMEIWFFQIWFLVFPDLINVKMKRKNSLKD</sequence>
<reference evidence="3" key="1">
    <citation type="journal article" date="2023" name="Plant J.">
        <title>Genome sequences and population genomics provide insights into the demographic history, inbreeding, and mutation load of two 'living fossil' tree species of Dipteronia.</title>
        <authorList>
            <person name="Feng Y."/>
            <person name="Comes H.P."/>
            <person name="Chen J."/>
            <person name="Zhu S."/>
            <person name="Lu R."/>
            <person name="Zhang X."/>
            <person name="Li P."/>
            <person name="Qiu J."/>
            <person name="Olsen K.M."/>
            <person name="Qiu Y."/>
        </authorList>
    </citation>
    <scope>NUCLEOTIDE SEQUENCE</scope>
    <source>
        <strain evidence="3">NBL</strain>
    </source>
</reference>
<evidence type="ECO:0000256" key="1">
    <source>
        <dbReference type="ARBA" id="ARBA00005251"/>
    </source>
</evidence>
<accession>A0AAE0AAY8</accession>
<dbReference type="EMBL" id="JANJYJ010000005">
    <property type="protein sequence ID" value="KAK3210581.1"/>
    <property type="molecule type" value="Genomic_DNA"/>
</dbReference>
<name>A0AAE0AAY8_9ROSI</name>
<keyword evidence="2" id="KW-1133">Transmembrane helix</keyword>
<dbReference type="PANTHER" id="PTHR21569:SF16">
    <property type="entry name" value="RIBOSOMAL PROTEIN S16"/>
    <property type="match status" value="1"/>
</dbReference>
<keyword evidence="4" id="KW-1185">Reference proteome</keyword>
<evidence type="ECO:0000256" key="2">
    <source>
        <dbReference type="SAM" id="Phobius"/>
    </source>
</evidence>
<protein>
    <submittedName>
        <fullName evidence="3">Uncharacterized protein</fullName>
    </submittedName>
</protein>
<proteinExistence type="inferred from homology"/>
<comment type="caution">
    <text evidence="3">The sequence shown here is derived from an EMBL/GenBank/DDBJ whole genome shotgun (WGS) entry which is preliminary data.</text>
</comment>
<evidence type="ECO:0000313" key="4">
    <source>
        <dbReference type="Proteomes" id="UP001281410"/>
    </source>
</evidence>